<dbReference type="Gene3D" id="1.10.10.10">
    <property type="entry name" value="Winged helix-like DNA-binding domain superfamily/Winged helix DNA-binding domain"/>
    <property type="match status" value="1"/>
</dbReference>
<dbReference type="GO" id="GO:0006355">
    <property type="term" value="P:regulation of DNA-templated transcription"/>
    <property type="evidence" value="ECO:0007669"/>
    <property type="project" value="UniProtKB-ARBA"/>
</dbReference>
<dbReference type="InterPro" id="IPR000835">
    <property type="entry name" value="HTH_MarR-typ"/>
</dbReference>
<dbReference type="PANTHER" id="PTHR33164">
    <property type="entry name" value="TRANSCRIPTIONAL REGULATOR, MARR FAMILY"/>
    <property type="match status" value="1"/>
</dbReference>
<evidence type="ECO:0000256" key="1">
    <source>
        <dbReference type="SAM" id="MobiDB-lite"/>
    </source>
</evidence>
<dbReference type="Pfam" id="PF12802">
    <property type="entry name" value="MarR_2"/>
    <property type="match status" value="1"/>
</dbReference>
<accession>A0ABD5E186</accession>
<gene>
    <name evidence="3" type="ORF">RM574_04885</name>
</gene>
<dbReference type="EMBL" id="JAVRER010000005">
    <property type="protein sequence ID" value="MDT0414818.1"/>
    <property type="molecule type" value="Genomic_DNA"/>
</dbReference>
<dbReference type="PANTHER" id="PTHR33164:SF103">
    <property type="entry name" value="REGULATORY PROTEIN MARR"/>
    <property type="match status" value="1"/>
</dbReference>
<evidence type="ECO:0000259" key="2">
    <source>
        <dbReference type="PROSITE" id="PS50995"/>
    </source>
</evidence>
<evidence type="ECO:0000313" key="3">
    <source>
        <dbReference type="EMBL" id="MDT0414818.1"/>
    </source>
</evidence>
<feature type="region of interest" description="Disordered" evidence="1">
    <location>
        <begin position="152"/>
        <end position="177"/>
    </location>
</feature>
<dbReference type="RefSeq" id="WP_007819933.1">
    <property type="nucleotide sequence ID" value="NZ_JAVRER010000005.1"/>
</dbReference>
<dbReference type="SUPFAM" id="SSF46785">
    <property type="entry name" value="Winged helix' DNA-binding domain"/>
    <property type="match status" value="1"/>
</dbReference>
<organism evidence="3 4">
    <name type="scientific">Streptomyces evansiae</name>
    <dbReference type="NCBI Taxonomy" id="3075535"/>
    <lineage>
        <taxon>Bacteria</taxon>
        <taxon>Bacillati</taxon>
        <taxon>Actinomycetota</taxon>
        <taxon>Actinomycetes</taxon>
        <taxon>Kitasatosporales</taxon>
        <taxon>Streptomycetaceae</taxon>
        <taxon>Streptomyces</taxon>
    </lineage>
</organism>
<dbReference type="AlphaFoldDB" id="A0ABD5E186"/>
<feature type="domain" description="HTH marR-type" evidence="2">
    <location>
        <begin position="1"/>
        <end position="146"/>
    </location>
</feature>
<dbReference type="InterPro" id="IPR036388">
    <property type="entry name" value="WH-like_DNA-bd_sf"/>
</dbReference>
<dbReference type="PROSITE" id="PS50995">
    <property type="entry name" value="HTH_MARR_2"/>
    <property type="match status" value="1"/>
</dbReference>
<dbReference type="Proteomes" id="UP001183607">
    <property type="component" value="Unassembled WGS sequence"/>
</dbReference>
<dbReference type="SMART" id="SM00347">
    <property type="entry name" value="HTH_MARR"/>
    <property type="match status" value="1"/>
</dbReference>
<dbReference type="InterPro" id="IPR036390">
    <property type="entry name" value="WH_DNA-bd_sf"/>
</dbReference>
<dbReference type="InterPro" id="IPR039422">
    <property type="entry name" value="MarR/SlyA-like"/>
</dbReference>
<proteinExistence type="predicted"/>
<feature type="compositionally biased region" description="Basic and acidic residues" evidence="1">
    <location>
        <begin position="163"/>
        <end position="177"/>
    </location>
</feature>
<sequence>MRPEAATQENRAAAARVAGEVIELLEVMWHKGRDLAPTAPVSVSQLRVLYILDREDGINLRTLGEELGAAPSSVSRLCDRLQALGYVERAASRSSRREVELRLTPPGTRYLAELRARRQSALLEILERMPQADRDALARGLGGFLDAADWDAADWGEEGQPESSREGPVRDGTADSA</sequence>
<reference evidence="4" key="1">
    <citation type="submission" date="2023-07" db="EMBL/GenBank/DDBJ databases">
        <title>30 novel species of actinomycetes from the DSMZ collection.</title>
        <authorList>
            <person name="Nouioui I."/>
        </authorList>
    </citation>
    <scope>NUCLEOTIDE SEQUENCE [LARGE SCALE GENOMIC DNA]</scope>
    <source>
        <strain evidence="4">DSM 41982</strain>
    </source>
</reference>
<protein>
    <submittedName>
        <fullName evidence="3">MarR family transcriptional regulator</fullName>
    </submittedName>
</protein>
<evidence type="ECO:0000313" key="4">
    <source>
        <dbReference type="Proteomes" id="UP001183607"/>
    </source>
</evidence>
<comment type="caution">
    <text evidence="3">The sequence shown here is derived from an EMBL/GenBank/DDBJ whole genome shotgun (WGS) entry which is preliminary data.</text>
</comment>
<name>A0ABD5E186_9ACTN</name>